<dbReference type="OrthoDB" id="5151075at2759"/>
<dbReference type="Proteomes" id="UP000095751">
    <property type="component" value="Unassembled WGS sequence"/>
</dbReference>
<accession>A0A1E7F343</accession>
<comment type="cofactor">
    <cofactor evidence="12 13">
        <name>Fe cation</name>
        <dbReference type="ChEBI" id="CHEBI:24875"/>
    </cofactor>
    <text evidence="12 13">Binds 2 iron ions per subunit.</text>
</comment>
<keyword evidence="7 12" id="KW-0479">Metal-binding</keyword>
<proteinExistence type="inferred from homology"/>
<evidence type="ECO:0000313" key="14">
    <source>
        <dbReference type="EMBL" id="OEU12618.1"/>
    </source>
</evidence>
<protein>
    <recommendedName>
        <fullName evidence="5 13">Inositol oxygenase</fullName>
        <ecNumber evidence="4 13">1.13.99.1</ecNumber>
    </recommendedName>
    <alternativeName>
        <fullName evidence="10 13">Myo-inositol oxygenase</fullName>
    </alternativeName>
</protein>
<evidence type="ECO:0000313" key="15">
    <source>
        <dbReference type="Proteomes" id="UP000095751"/>
    </source>
</evidence>
<dbReference type="KEGG" id="fcy:FRACYDRAFT_150504"/>
<keyword evidence="6 13" id="KW-0963">Cytoplasm</keyword>
<comment type="subcellular location">
    <subcellularLocation>
        <location evidence="1 13">Cytoplasm</location>
    </subcellularLocation>
</comment>
<dbReference type="AlphaFoldDB" id="A0A1E7F343"/>
<organism evidence="14 15">
    <name type="scientific">Fragilariopsis cylindrus CCMP1102</name>
    <dbReference type="NCBI Taxonomy" id="635003"/>
    <lineage>
        <taxon>Eukaryota</taxon>
        <taxon>Sar</taxon>
        <taxon>Stramenopiles</taxon>
        <taxon>Ochrophyta</taxon>
        <taxon>Bacillariophyta</taxon>
        <taxon>Bacillariophyceae</taxon>
        <taxon>Bacillariophycidae</taxon>
        <taxon>Bacillariales</taxon>
        <taxon>Bacillariaceae</taxon>
        <taxon>Fragilariopsis</taxon>
    </lineage>
</organism>
<evidence type="ECO:0000256" key="1">
    <source>
        <dbReference type="ARBA" id="ARBA00004496"/>
    </source>
</evidence>
<dbReference type="GO" id="GO:0005737">
    <property type="term" value="C:cytoplasm"/>
    <property type="evidence" value="ECO:0007669"/>
    <property type="project" value="UniProtKB-SubCell"/>
</dbReference>
<evidence type="ECO:0000256" key="11">
    <source>
        <dbReference type="ARBA" id="ARBA00048271"/>
    </source>
</evidence>
<evidence type="ECO:0000256" key="9">
    <source>
        <dbReference type="ARBA" id="ARBA00023004"/>
    </source>
</evidence>
<evidence type="ECO:0000256" key="12">
    <source>
        <dbReference type="PIRSR" id="PIRSR607828-2"/>
    </source>
</evidence>
<evidence type="ECO:0000256" key="8">
    <source>
        <dbReference type="ARBA" id="ARBA00023002"/>
    </source>
</evidence>
<evidence type="ECO:0000256" key="10">
    <source>
        <dbReference type="ARBA" id="ARBA00029668"/>
    </source>
</evidence>
<dbReference type="GO" id="GO:0005506">
    <property type="term" value="F:iron ion binding"/>
    <property type="evidence" value="ECO:0007669"/>
    <property type="project" value="InterPro"/>
</dbReference>
<evidence type="ECO:0000256" key="6">
    <source>
        <dbReference type="ARBA" id="ARBA00022490"/>
    </source>
</evidence>
<dbReference type="SUPFAM" id="SSF109604">
    <property type="entry name" value="HD-domain/PDEase-like"/>
    <property type="match status" value="1"/>
</dbReference>
<feature type="binding site" evidence="12">
    <location>
        <position position="82"/>
    </location>
    <ligand>
        <name>Fe cation</name>
        <dbReference type="ChEBI" id="CHEBI:24875"/>
        <label>1</label>
    </ligand>
</feature>
<name>A0A1E7F343_9STRA</name>
<sequence length="224" mass="25641">QHHRRMWMKQSVEYVTLMRERYSRFDLHLMTIEEALNLTKNLQANPFAMSVGSSCTTLIFHTAELARKEGHPDWVQLVALIHGLAAALTCVGSSSSTMLASGESSSNDEDYDWTIYVDARVMGCRSPSNTTFLEFRHLNPDELDSRYNTRIGLYHEHVGLENVLLSWTSSEYMTSMLQHNNVMLPKEALVLLKLFPLVDWHSRGKHTTISNDDDEELKSFVADF</sequence>
<keyword evidence="15" id="KW-1185">Reference proteome</keyword>
<comment type="pathway">
    <text evidence="2 13">Polyol metabolism; myo-inositol degradation into D-glucuronate; D-glucuronate from myo-inositol: step 1/1.</text>
</comment>
<dbReference type="Pfam" id="PF05153">
    <property type="entry name" value="MIOX"/>
    <property type="match status" value="1"/>
</dbReference>
<dbReference type="InterPro" id="IPR007828">
    <property type="entry name" value="Inositol_oxygenase"/>
</dbReference>
<gene>
    <name evidence="14" type="ORF">FRACYDRAFT_150504</name>
</gene>
<reference evidence="14 15" key="1">
    <citation type="submission" date="2016-09" db="EMBL/GenBank/DDBJ databases">
        <title>Extensive genetic diversity and differential bi-allelic expression allows diatom success in the polar Southern Ocean.</title>
        <authorList>
            <consortium name="DOE Joint Genome Institute"/>
            <person name="Mock T."/>
            <person name="Otillar R.P."/>
            <person name="Strauss J."/>
            <person name="Dupont C."/>
            <person name="Frickenhaus S."/>
            <person name="Maumus F."/>
            <person name="Mcmullan M."/>
            <person name="Sanges R."/>
            <person name="Schmutz J."/>
            <person name="Toseland A."/>
            <person name="Valas R."/>
            <person name="Veluchamy A."/>
            <person name="Ward B.J."/>
            <person name="Allen A."/>
            <person name="Barry K."/>
            <person name="Falciatore A."/>
            <person name="Ferrante M."/>
            <person name="Fortunato A.E."/>
            <person name="Gloeckner G."/>
            <person name="Gruber A."/>
            <person name="Hipkin R."/>
            <person name="Janech M."/>
            <person name="Kroth P."/>
            <person name="Leese F."/>
            <person name="Lindquist E."/>
            <person name="Lyon B.R."/>
            <person name="Martin J."/>
            <person name="Mayer C."/>
            <person name="Parker M."/>
            <person name="Quesneville H."/>
            <person name="Raymond J."/>
            <person name="Uhlig C."/>
            <person name="Valentin K.U."/>
            <person name="Worden A.Z."/>
            <person name="Armbrust E.V."/>
            <person name="Bowler C."/>
            <person name="Green B."/>
            <person name="Moulton V."/>
            <person name="Van Oosterhout C."/>
            <person name="Grigoriev I."/>
        </authorList>
    </citation>
    <scope>NUCLEOTIDE SEQUENCE [LARGE SCALE GENOMIC DNA]</scope>
    <source>
        <strain evidence="14 15">CCMP1102</strain>
    </source>
</reference>
<evidence type="ECO:0000256" key="3">
    <source>
        <dbReference type="ARBA" id="ARBA00005286"/>
    </source>
</evidence>
<comment type="catalytic activity">
    <reaction evidence="11 13">
        <text>myo-inositol + O2 = D-glucuronate + H2O + H(+)</text>
        <dbReference type="Rhea" id="RHEA:23696"/>
        <dbReference type="ChEBI" id="CHEBI:15377"/>
        <dbReference type="ChEBI" id="CHEBI:15378"/>
        <dbReference type="ChEBI" id="CHEBI:15379"/>
        <dbReference type="ChEBI" id="CHEBI:17268"/>
        <dbReference type="ChEBI" id="CHEBI:58720"/>
        <dbReference type="EC" id="1.13.99.1"/>
    </reaction>
</comment>
<evidence type="ECO:0000256" key="7">
    <source>
        <dbReference type="ARBA" id="ARBA00022723"/>
    </source>
</evidence>
<evidence type="ECO:0000256" key="5">
    <source>
        <dbReference type="ARBA" id="ARBA00019269"/>
    </source>
</evidence>
<feature type="non-terminal residue" evidence="14">
    <location>
        <position position="224"/>
    </location>
</feature>
<dbReference type="PANTHER" id="PTHR12588">
    <property type="entry name" value="MYOINOSITOL OXYGENASE"/>
    <property type="match status" value="1"/>
</dbReference>
<evidence type="ECO:0000256" key="4">
    <source>
        <dbReference type="ARBA" id="ARBA00011919"/>
    </source>
</evidence>
<keyword evidence="9 12" id="KW-0408">Iron</keyword>
<keyword evidence="8 13" id="KW-0560">Oxidoreductase</keyword>
<dbReference type="GO" id="GO:0019310">
    <property type="term" value="P:inositol catabolic process"/>
    <property type="evidence" value="ECO:0007669"/>
    <property type="project" value="UniProtKB-UniRule"/>
</dbReference>
<dbReference type="EMBL" id="KV784364">
    <property type="protein sequence ID" value="OEU12618.1"/>
    <property type="molecule type" value="Genomic_DNA"/>
</dbReference>
<comment type="similarity">
    <text evidence="3 13">Belongs to the myo-inositol oxygenase family.</text>
</comment>
<dbReference type="PANTHER" id="PTHR12588:SF0">
    <property type="entry name" value="INOSITOL OXYGENASE"/>
    <property type="match status" value="1"/>
</dbReference>
<evidence type="ECO:0000256" key="13">
    <source>
        <dbReference type="RuleBase" id="RU367039"/>
    </source>
</evidence>
<dbReference type="InParanoid" id="A0A1E7F343"/>
<dbReference type="UniPathway" id="UPA00111">
    <property type="reaction ID" value="UER00527"/>
</dbReference>
<feature type="non-terminal residue" evidence="14">
    <location>
        <position position="1"/>
    </location>
</feature>
<dbReference type="EC" id="1.13.99.1" evidence="4 13"/>
<evidence type="ECO:0000256" key="2">
    <source>
        <dbReference type="ARBA" id="ARBA00005167"/>
    </source>
</evidence>
<dbReference type="GO" id="GO:0050113">
    <property type="term" value="F:inositol oxygenase activity"/>
    <property type="evidence" value="ECO:0007669"/>
    <property type="project" value="UniProtKB-UniRule"/>
</dbReference>